<name>B4VRA5_9CYAN</name>
<sequence>MTASIYSLPIESTLGIARHYFISSDGTFNNSIGWGAKGIEYNGNGAKLTPEQEQRVKEYPEKFGGYNIYSNNCEMFAWYIMNGRRYSGQTQVNSHKKIGASVISLVQPVLTVRGMKYVQLERAIVKKINEDLEAATIAKLEAEQAMRDEFWEKRDMFLRNRLRQRENMKRST</sequence>
<dbReference type="STRING" id="118168.MC7420_1337"/>
<dbReference type="Proteomes" id="UP000003835">
    <property type="component" value="Unassembled WGS sequence"/>
</dbReference>
<evidence type="ECO:0008006" key="3">
    <source>
        <dbReference type="Google" id="ProtNLM"/>
    </source>
</evidence>
<dbReference type="AlphaFoldDB" id="B4VRA5"/>
<evidence type="ECO:0000313" key="1">
    <source>
        <dbReference type="EMBL" id="EDX75419.1"/>
    </source>
</evidence>
<dbReference type="Gene3D" id="3.90.1720.10">
    <property type="entry name" value="endopeptidase domain like (from Nostoc punctiforme)"/>
    <property type="match status" value="1"/>
</dbReference>
<accession>B4VRA5</accession>
<reference evidence="1 2" key="1">
    <citation type="submission" date="2008-07" db="EMBL/GenBank/DDBJ databases">
        <authorList>
            <person name="Tandeau de Marsac N."/>
            <person name="Ferriera S."/>
            <person name="Johnson J."/>
            <person name="Kravitz S."/>
            <person name="Beeson K."/>
            <person name="Sutton G."/>
            <person name="Rogers Y.-H."/>
            <person name="Friedman R."/>
            <person name="Frazier M."/>
            <person name="Venter J.C."/>
        </authorList>
    </citation>
    <scope>NUCLEOTIDE SEQUENCE [LARGE SCALE GENOMIC DNA]</scope>
    <source>
        <strain evidence="1 2">PCC 7420</strain>
    </source>
</reference>
<dbReference type="HOGENOM" id="CLU_1552666_0_0_3"/>
<keyword evidence="2" id="KW-1185">Reference proteome</keyword>
<proteinExistence type="predicted"/>
<evidence type="ECO:0000313" key="2">
    <source>
        <dbReference type="Proteomes" id="UP000003835"/>
    </source>
</evidence>
<dbReference type="EMBL" id="DS989849">
    <property type="protein sequence ID" value="EDX75419.1"/>
    <property type="molecule type" value="Genomic_DNA"/>
</dbReference>
<protein>
    <recommendedName>
        <fullName evidence="3">NC domain-containing protein</fullName>
    </recommendedName>
</protein>
<organism evidence="1 2">
    <name type="scientific">Coleofasciculus chthonoplastes PCC 7420</name>
    <dbReference type="NCBI Taxonomy" id="118168"/>
    <lineage>
        <taxon>Bacteria</taxon>
        <taxon>Bacillati</taxon>
        <taxon>Cyanobacteriota</taxon>
        <taxon>Cyanophyceae</taxon>
        <taxon>Coleofasciculales</taxon>
        <taxon>Coleofasciculaceae</taxon>
        <taxon>Coleofasciculus</taxon>
    </lineage>
</organism>
<dbReference type="RefSeq" id="WP_006101129.1">
    <property type="nucleotide sequence ID" value="NZ_DS989849.1"/>
</dbReference>
<dbReference type="OrthoDB" id="459290at2"/>
<dbReference type="eggNOG" id="ENOG5032V3B">
    <property type="taxonomic scope" value="Bacteria"/>
</dbReference>
<gene>
    <name evidence="1" type="ORF">MC7420_1337</name>
</gene>